<dbReference type="GO" id="GO:0016763">
    <property type="term" value="F:pentosyltransferase activity"/>
    <property type="evidence" value="ECO:0007669"/>
    <property type="project" value="TreeGrafter"/>
</dbReference>
<dbReference type="InterPro" id="IPR003342">
    <property type="entry name" value="ArnT-like_N"/>
</dbReference>
<keyword evidence="7 9" id="KW-0472">Membrane</keyword>
<dbReference type="GO" id="GO:0000030">
    <property type="term" value="F:mannosyltransferase activity"/>
    <property type="evidence" value="ECO:0007669"/>
    <property type="project" value="InterPro"/>
</dbReference>
<keyword evidence="6 9" id="KW-1133">Transmembrane helix</keyword>
<evidence type="ECO:0000259" key="10">
    <source>
        <dbReference type="Pfam" id="PF02366"/>
    </source>
</evidence>
<dbReference type="GO" id="GO:0006493">
    <property type="term" value="P:protein O-linked glycosylation"/>
    <property type="evidence" value="ECO:0007669"/>
    <property type="project" value="InterPro"/>
</dbReference>
<feature type="region of interest" description="Disordered" evidence="8">
    <location>
        <begin position="1"/>
        <end position="37"/>
    </location>
</feature>
<feature type="transmembrane region" description="Helical" evidence="9">
    <location>
        <begin position="359"/>
        <end position="379"/>
    </location>
</feature>
<keyword evidence="5 9" id="KW-0812">Transmembrane</keyword>
<evidence type="ECO:0000313" key="12">
    <source>
        <dbReference type="Proteomes" id="UP000011205"/>
    </source>
</evidence>
<evidence type="ECO:0000256" key="7">
    <source>
        <dbReference type="ARBA" id="ARBA00023136"/>
    </source>
</evidence>
<feature type="transmembrane region" description="Helical" evidence="9">
    <location>
        <begin position="400"/>
        <end position="419"/>
    </location>
</feature>
<proteinExistence type="predicted"/>
<evidence type="ECO:0000256" key="6">
    <source>
        <dbReference type="ARBA" id="ARBA00022989"/>
    </source>
</evidence>
<feature type="transmembrane region" description="Helical" evidence="9">
    <location>
        <begin position="334"/>
        <end position="353"/>
    </location>
</feature>
<feature type="transmembrane region" description="Helical" evidence="9">
    <location>
        <begin position="97"/>
        <end position="113"/>
    </location>
</feature>
<organism evidence="11 12">
    <name type="scientific">Streptomyces viridochromogenes Tue57</name>
    <dbReference type="NCBI Taxonomy" id="1160705"/>
    <lineage>
        <taxon>Bacteria</taxon>
        <taxon>Bacillati</taxon>
        <taxon>Actinomycetota</taxon>
        <taxon>Actinomycetes</taxon>
        <taxon>Kitasatosporales</taxon>
        <taxon>Streptomycetaceae</taxon>
        <taxon>Streptomyces</taxon>
    </lineage>
</organism>
<feature type="transmembrane region" description="Helical" evidence="9">
    <location>
        <begin position="309"/>
        <end position="327"/>
    </location>
</feature>
<dbReference type="GO" id="GO:0005886">
    <property type="term" value="C:plasma membrane"/>
    <property type="evidence" value="ECO:0007669"/>
    <property type="project" value="UniProtKB-SubCell"/>
</dbReference>
<dbReference type="PATRIC" id="fig|1160705.3.peg.2968"/>
<evidence type="ECO:0000256" key="2">
    <source>
        <dbReference type="ARBA" id="ARBA00022475"/>
    </source>
</evidence>
<evidence type="ECO:0000256" key="8">
    <source>
        <dbReference type="SAM" id="MobiDB-lite"/>
    </source>
</evidence>
<dbReference type="PANTHER" id="PTHR33908">
    <property type="entry name" value="MANNOSYLTRANSFERASE YKCB-RELATED"/>
    <property type="match status" value="1"/>
</dbReference>
<evidence type="ECO:0000256" key="5">
    <source>
        <dbReference type="ARBA" id="ARBA00022692"/>
    </source>
</evidence>
<dbReference type="Proteomes" id="UP000011205">
    <property type="component" value="Unassembled WGS sequence"/>
</dbReference>
<dbReference type="PANTHER" id="PTHR33908:SF11">
    <property type="entry name" value="MEMBRANE PROTEIN"/>
    <property type="match status" value="1"/>
</dbReference>
<dbReference type="InterPro" id="IPR050297">
    <property type="entry name" value="LipidA_mod_glycosyltrf_83"/>
</dbReference>
<keyword evidence="4 11" id="KW-0808">Transferase</keyword>
<evidence type="ECO:0000256" key="9">
    <source>
        <dbReference type="SAM" id="Phobius"/>
    </source>
</evidence>
<feature type="domain" description="ArnT-like N-terminal" evidence="10">
    <location>
        <begin position="108"/>
        <end position="258"/>
    </location>
</feature>
<evidence type="ECO:0000256" key="3">
    <source>
        <dbReference type="ARBA" id="ARBA00022676"/>
    </source>
</evidence>
<feature type="transmembrane region" description="Helical" evidence="9">
    <location>
        <begin position="238"/>
        <end position="257"/>
    </location>
</feature>
<keyword evidence="3" id="KW-0328">Glycosyltransferase</keyword>
<evidence type="ECO:0000256" key="4">
    <source>
        <dbReference type="ARBA" id="ARBA00022679"/>
    </source>
</evidence>
<dbReference type="AlphaFoldDB" id="L8PER1"/>
<keyword evidence="2" id="KW-1003">Cell membrane</keyword>
<feature type="transmembrane region" description="Helical" evidence="9">
    <location>
        <begin position="173"/>
        <end position="190"/>
    </location>
</feature>
<gene>
    <name evidence="11" type="ORF">STVIR_2994</name>
</gene>
<sequence length="549" mass="59364">MTSTLPAVTTPKVPAQRQPAPETRSTTRTTPPQRLRSSRPDLILCGVLLVAILTVQGWNIADYPTLSDDEGTYLAQAWAVQEGRGLAHYTYWYDHPPLGWIQIALLTWIPAALSPESMTVGTMRAAMLVISAVSAVLVYVLGRRLSLPRWAAGLGMVLFGLSPLSVVLQREIFLDNLAVMWTLLAFALAASPSRHLWHHFGAGIAAATAVLTKETMLFVLPAVLITMWRHSHRDTRKFAVTGAVTACALIGLSYPLFALLKGELLPGSGHVSLWDGISYQMTRPGSGFILDQGSGSHGVLQSWLYYDRVLIAGGLAGALLLLVTWRWSVTARALAGPSCTVVVLALVAMRPSGYLPAMYVIQALPFLALVLAGGTASVAHAVLRRRRSEAENRYVTGGRYALAAVLAIAAGAYVVPRWYDGDRTAVTTDANAPYRAASQWLATEVEDPRGTRVLVDDALWLDLVHAGYRPGLGVIWFYKADLDPAVTKTMPGGWRDLDYVVASPTVRRDAVDLPNVRAAMEHSTPVAVFGSGADRIEIRQIQTASGGVR</sequence>
<accession>L8PER1</accession>
<protein>
    <submittedName>
        <fullName evidence="11">Putative Glycosyl transferase</fullName>
    </submittedName>
</protein>
<dbReference type="RefSeq" id="WP_003998332.1">
    <property type="nucleotide sequence ID" value="NZ_AMLP01000094.1"/>
</dbReference>
<dbReference type="Pfam" id="PF02366">
    <property type="entry name" value="PMT"/>
    <property type="match status" value="1"/>
</dbReference>
<feature type="transmembrane region" description="Helical" evidence="9">
    <location>
        <begin position="42"/>
        <end position="61"/>
    </location>
</feature>
<dbReference type="GO" id="GO:0009103">
    <property type="term" value="P:lipopolysaccharide biosynthetic process"/>
    <property type="evidence" value="ECO:0007669"/>
    <property type="project" value="UniProtKB-ARBA"/>
</dbReference>
<feature type="transmembrane region" description="Helical" evidence="9">
    <location>
        <begin position="125"/>
        <end position="141"/>
    </location>
</feature>
<feature type="transmembrane region" description="Helical" evidence="9">
    <location>
        <begin position="202"/>
        <end position="226"/>
    </location>
</feature>
<dbReference type="EMBL" id="AMLP01000094">
    <property type="protein sequence ID" value="ELS56061.1"/>
    <property type="molecule type" value="Genomic_DNA"/>
</dbReference>
<feature type="transmembrane region" description="Helical" evidence="9">
    <location>
        <begin position="147"/>
        <end position="166"/>
    </location>
</feature>
<reference evidence="11 12" key="1">
    <citation type="journal article" date="2013" name="Genome Announc.">
        <title>Draft Genome Sequence of Streptomyces viridochromogenes Strain Tu57, Producer of Avilamycin.</title>
        <authorList>
            <person name="Gruning B.A."/>
            <person name="Erxleben A."/>
            <person name="Hahnlein A."/>
            <person name="Gunther S."/>
        </authorList>
    </citation>
    <scope>NUCLEOTIDE SEQUENCE [LARGE SCALE GENOMIC DNA]</scope>
    <source>
        <strain evidence="11 12">Tue57</strain>
    </source>
</reference>
<comment type="caution">
    <text evidence="11">The sequence shown here is derived from an EMBL/GenBank/DDBJ whole genome shotgun (WGS) entry which is preliminary data.</text>
</comment>
<evidence type="ECO:0000256" key="1">
    <source>
        <dbReference type="ARBA" id="ARBA00004651"/>
    </source>
</evidence>
<evidence type="ECO:0000313" key="11">
    <source>
        <dbReference type="EMBL" id="ELS56061.1"/>
    </source>
</evidence>
<feature type="compositionally biased region" description="Low complexity" evidence="8">
    <location>
        <begin position="19"/>
        <end position="35"/>
    </location>
</feature>
<comment type="subcellular location">
    <subcellularLocation>
        <location evidence="1">Cell membrane</location>
        <topology evidence="1">Multi-pass membrane protein</topology>
    </subcellularLocation>
</comment>
<name>L8PER1_STRVR</name>